<evidence type="ECO:0000313" key="12">
    <source>
        <dbReference type="Proteomes" id="UP001652700"/>
    </source>
</evidence>
<dbReference type="PROSITE" id="PS51914">
    <property type="entry name" value="MRH"/>
    <property type="match status" value="4"/>
</dbReference>
<dbReference type="EnsemblMetazoa" id="XM_050655022.1">
    <property type="protein sequence ID" value="XP_050510979.1"/>
    <property type="gene ID" value="LOC126887472"/>
</dbReference>
<dbReference type="RefSeq" id="XP_050510979.1">
    <property type="nucleotide sequence ID" value="XM_050655022.1"/>
</dbReference>
<dbReference type="SMART" id="SM01404">
    <property type="entry name" value="CIMR"/>
    <property type="match status" value="3"/>
</dbReference>
<evidence type="ECO:0000256" key="4">
    <source>
        <dbReference type="ARBA" id="ARBA00022729"/>
    </source>
</evidence>
<dbReference type="GeneID" id="126887472"/>
<feature type="domain" description="MRH" evidence="10">
    <location>
        <begin position="278"/>
        <end position="419"/>
    </location>
</feature>
<dbReference type="Pfam" id="PF00878">
    <property type="entry name" value="CIMR"/>
    <property type="match status" value="3"/>
</dbReference>
<dbReference type="InterPro" id="IPR044865">
    <property type="entry name" value="MRH_dom"/>
</dbReference>
<evidence type="ECO:0000256" key="6">
    <source>
        <dbReference type="ARBA" id="ARBA00023136"/>
    </source>
</evidence>
<comment type="subcellular location">
    <subcellularLocation>
        <location evidence="1">Endomembrane system</location>
    </subcellularLocation>
</comment>
<keyword evidence="2" id="KW-0813">Transport</keyword>
<feature type="signal peptide" evidence="9">
    <location>
        <begin position="1"/>
        <end position="18"/>
    </location>
</feature>
<keyword evidence="5 8" id="KW-1133">Transmembrane helix</keyword>
<keyword evidence="3 8" id="KW-0812">Transmembrane</keyword>
<evidence type="ECO:0000256" key="5">
    <source>
        <dbReference type="ARBA" id="ARBA00022989"/>
    </source>
</evidence>
<keyword evidence="7" id="KW-1015">Disulfide bond</keyword>
<evidence type="ECO:0000313" key="11">
    <source>
        <dbReference type="EnsemblMetazoa" id="XP_050510979.1"/>
    </source>
</evidence>
<dbReference type="PANTHER" id="PTHR15071:SF0">
    <property type="entry name" value="MANNOSE 6-PHOSPHATE RECEPTOR-LIKE PROTEIN 1"/>
    <property type="match status" value="1"/>
</dbReference>
<dbReference type="SUPFAM" id="SSF50911">
    <property type="entry name" value="Mannose 6-phosphate receptor domain"/>
    <property type="match status" value="4"/>
</dbReference>
<evidence type="ECO:0000256" key="3">
    <source>
        <dbReference type="ARBA" id="ARBA00022692"/>
    </source>
</evidence>
<dbReference type="Proteomes" id="UP001652700">
    <property type="component" value="Unplaced"/>
</dbReference>
<evidence type="ECO:0000256" key="8">
    <source>
        <dbReference type="SAM" id="Phobius"/>
    </source>
</evidence>
<sequence length="908" mass="103897">MKMKLLIFLGCFVAFTKSALYINSYDNVCDISTRNLLDKVYNVTKDGIGAAFNLHGFVHDQHVAYIYYTKNTSKIYFDEKFVEGNPGGNNKIILSNKSTNATFKHCELLVELDCAYPEAPELRKTGDCKYKIMLNVPAKHTTCGVMIHNKFLDLTPLKKKYTVYSVANNVNTTFSISLCSENEDCKDHATSTCNVTNKSKPILISKRDSEVIKYNDLTREIELIGKYKSRKAEKKLQIVFKCNWFKNDSEPHYKVAPILGKNYKFEMESWHACVKLPPTCEFLDKFYKYNLTGLYNSEKDYEIVTNTSKIYLNVCGPLVLSQSNSCSRTYSQVCQSSNGDWKSKGRLYTEPVVGKDDKHDDVIIMKFISGDECKINKAVSTFMTTIYFTCSEKEENPTFVQDNGCELQLSWKTPKACPVNNTENCLANVHVKSQNFACTHTNKYDQYNLRNLFKQGGYIVKNITEDEDYLLNVCGPVLSSDAPCKQNSMVAIHNLREYNLKKKLHFYGNVRDIYVKNATLVIETGGGDLCEDLQTDRSSIIFFECDKEIESEIRLKSKTNCSLEFIWRSKYACPNSTYNCAFKDPTNSSFIYDFTKMEKTSLTVDVSGTKYFFDICGDDKSACKENSCIYVPVKKSLVTYQNKTHLEFLLNQPCASDNSFNRTLFELECDNIQNNDHFIVKKIVSCTLIVSLRTNKACSNQNQVVPVELDTGTQEKHDKTFPIEHIPDEIDKYDTVEESSNPVVQYTNYCVITNPYTDYTFNISRLNLNISSSVCPDKSFNEESQVVSLTYETSNICYNKDKRDYFQTIVELRCNDKVRKNSTETGKCFKKFIYHVPEACKLLEKGKVFESKVASNVSVGAILGYIFLGIVALAIPVLLGAFWIYKKRSRNRCYESLFQMGYHRDVEE</sequence>
<evidence type="ECO:0000259" key="10">
    <source>
        <dbReference type="PROSITE" id="PS51914"/>
    </source>
</evidence>
<feature type="domain" description="MRH" evidence="10">
    <location>
        <begin position="126"/>
        <end position="275"/>
    </location>
</feature>
<feature type="domain" description="MRH" evidence="10">
    <location>
        <begin position="436"/>
        <end position="575"/>
    </location>
</feature>
<feature type="domain" description="MRH" evidence="10">
    <location>
        <begin position="748"/>
        <end position="842"/>
    </location>
</feature>
<dbReference type="InterPro" id="IPR009011">
    <property type="entry name" value="Man6P_isomerase_rcpt-bd_dom_sf"/>
</dbReference>
<reference evidence="11" key="1">
    <citation type="submission" date="2025-05" db="UniProtKB">
        <authorList>
            <consortium name="EnsemblMetazoa"/>
        </authorList>
    </citation>
    <scope>IDENTIFICATION</scope>
</reference>
<evidence type="ECO:0000256" key="7">
    <source>
        <dbReference type="ARBA" id="ARBA00023157"/>
    </source>
</evidence>
<evidence type="ECO:0000256" key="9">
    <source>
        <dbReference type="SAM" id="SignalP"/>
    </source>
</evidence>
<name>A0ABM5KLA2_DIAVI</name>
<feature type="chain" id="PRO_5047197658" description="MRH domain-containing protein" evidence="9">
    <location>
        <begin position="19"/>
        <end position="908"/>
    </location>
</feature>
<organism evidence="11 12">
    <name type="scientific">Diabrotica virgifera virgifera</name>
    <name type="common">western corn rootworm</name>
    <dbReference type="NCBI Taxonomy" id="50390"/>
    <lineage>
        <taxon>Eukaryota</taxon>
        <taxon>Metazoa</taxon>
        <taxon>Ecdysozoa</taxon>
        <taxon>Arthropoda</taxon>
        <taxon>Hexapoda</taxon>
        <taxon>Insecta</taxon>
        <taxon>Pterygota</taxon>
        <taxon>Neoptera</taxon>
        <taxon>Endopterygota</taxon>
        <taxon>Coleoptera</taxon>
        <taxon>Polyphaga</taxon>
        <taxon>Cucujiformia</taxon>
        <taxon>Chrysomeloidea</taxon>
        <taxon>Chrysomelidae</taxon>
        <taxon>Galerucinae</taxon>
        <taxon>Diabroticina</taxon>
        <taxon>Diabroticites</taxon>
        <taxon>Diabrotica</taxon>
    </lineage>
</organism>
<accession>A0ABM5KLA2</accession>
<dbReference type="Gene3D" id="2.70.130.10">
    <property type="entry name" value="Mannose-6-phosphate receptor binding domain"/>
    <property type="match status" value="4"/>
</dbReference>
<proteinExistence type="predicted"/>
<evidence type="ECO:0000256" key="1">
    <source>
        <dbReference type="ARBA" id="ARBA00004308"/>
    </source>
</evidence>
<dbReference type="InterPro" id="IPR000479">
    <property type="entry name" value="CIMR_rpt"/>
</dbReference>
<keyword evidence="6 8" id="KW-0472">Membrane</keyword>
<keyword evidence="4 9" id="KW-0732">Signal</keyword>
<feature type="transmembrane region" description="Helical" evidence="8">
    <location>
        <begin position="862"/>
        <end position="885"/>
    </location>
</feature>
<dbReference type="PANTHER" id="PTHR15071">
    <property type="entry name" value="MANNOSE-6-PHOSPHATE RECEPTOR FAMILY MEMBER"/>
    <property type="match status" value="1"/>
</dbReference>
<keyword evidence="12" id="KW-1185">Reference proteome</keyword>
<evidence type="ECO:0000256" key="2">
    <source>
        <dbReference type="ARBA" id="ARBA00022448"/>
    </source>
</evidence>
<protein>
    <recommendedName>
        <fullName evidence="10">MRH domain-containing protein</fullName>
    </recommendedName>
</protein>